<evidence type="ECO:0000313" key="7">
    <source>
        <dbReference type="Proteomes" id="UP000751190"/>
    </source>
</evidence>
<protein>
    <submittedName>
        <fullName evidence="6">Uncharacterized protein</fullName>
    </submittedName>
</protein>
<dbReference type="InterPro" id="IPR004123">
    <property type="entry name" value="Dim1"/>
</dbReference>
<evidence type="ECO:0000256" key="4">
    <source>
        <dbReference type="ARBA" id="ARBA00023187"/>
    </source>
</evidence>
<keyword evidence="3" id="KW-0507">mRNA processing</keyword>
<dbReference type="OrthoDB" id="2188851at2759"/>
<keyword evidence="7" id="KW-1185">Reference proteome</keyword>
<evidence type="ECO:0000256" key="2">
    <source>
        <dbReference type="ARBA" id="ARBA00008241"/>
    </source>
</evidence>
<comment type="caution">
    <text evidence="6">The sequence shown here is derived from an EMBL/GenBank/DDBJ whole genome shotgun (WGS) entry which is preliminary data.</text>
</comment>
<dbReference type="SUPFAM" id="SSF52833">
    <property type="entry name" value="Thioredoxin-like"/>
    <property type="match status" value="1"/>
</dbReference>
<sequence length="154" mass="16934">MAARVASAAEPRCLGSSVHIDQTLLAERHRVVLIRFGRRGDPQTAATDVLLHEIAHEVWLYCAIYSVDLDEVHDFTEGYELYDPATIMCFYRNRPLQIDVGYGPDAKVTWPLPDGAVLADAIIDAVHEPAALPQSAVRRGLLGVFKEVVQGLAV</sequence>
<evidence type="ECO:0000256" key="3">
    <source>
        <dbReference type="ARBA" id="ARBA00022664"/>
    </source>
</evidence>
<dbReference type="Pfam" id="PF02966">
    <property type="entry name" value="DIM1"/>
    <property type="match status" value="1"/>
</dbReference>
<proteinExistence type="inferred from homology"/>
<gene>
    <name evidence="6" type="ORF">KFE25_001553</name>
</gene>
<comment type="subcellular location">
    <subcellularLocation>
        <location evidence="1">Nucleus</location>
    </subcellularLocation>
</comment>
<reference evidence="6" key="1">
    <citation type="submission" date="2021-05" db="EMBL/GenBank/DDBJ databases">
        <title>The genome of the haptophyte Pavlova lutheri (Diacronema luteri, Pavlovales) - a model for lipid biosynthesis in eukaryotic algae.</title>
        <authorList>
            <person name="Hulatt C.J."/>
            <person name="Posewitz M.C."/>
        </authorList>
    </citation>
    <scope>NUCLEOTIDE SEQUENCE</scope>
    <source>
        <strain evidence="6">NIVA-4/92</strain>
    </source>
</reference>
<dbReference type="Gene3D" id="3.40.30.10">
    <property type="entry name" value="Glutaredoxin"/>
    <property type="match status" value="1"/>
</dbReference>
<keyword evidence="4" id="KW-0508">mRNA splicing</keyword>
<dbReference type="GO" id="GO:0000398">
    <property type="term" value="P:mRNA splicing, via spliceosome"/>
    <property type="evidence" value="ECO:0007669"/>
    <property type="project" value="InterPro"/>
</dbReference>
<keyword evidence="5" id="KW-0539">Nucleus</keyword>
<dbReference type="GO" id="GO:0046540">
    <property type="term" value="C:U4/U6 x U5 tri-snRNP complex"/>
    <property type="evidence" value="ECO:0007669"/>
    <property type="project" value="InterPro"/>
</dbReference>
<dbReference type="PANTHER" id="PTHR12052:SF5">
    <property type="entry name" value="THIOREDOXIN-LIKE PROTEIN 4A"/>
    <property type="match status" value="1"/>
</dbReference>
<organism evidence="6 7">
    <name type="scientific">Diacronema lutheri</name>
    <name type="common">Unicellular marine alga</name>
    <name type="synonym">Monochrysis lutheri</name>
    <dbReference type="NCBI Taxonomy" id="2081491"/>
    <lineage>
        <taxon>Eukaryota</taxon>
        <taxon>Haptista</taxon>
        <taxon>Haptophyta</taxon>
        <taxon>Pavlovophyceae</taxon>
        <taxon>Pavlovales</taxon>
        <taxon>Pavlovaceae</taxon>
        <taxon>Diacronema</taxon>
    </lineage>
</organism>
<dbReference type="AlphaFoldDB" id="A0A8J5X1C8"/>
<evidence type="ECO:0000256" key="1">
    <source>
        <dbReference type="ARBA" id="ARBA00004123"/>
    </source>
</evidence>
<dbReference type="SMART" id="SM01410">
    <property type="entry name" value="DIM1"/>
    <property type="match status" value="1"/>
</dbReference>
<dbReference type="PANTHER" id="PTHR12052">
    <property type="entry name" value="THIOREDOXIN-LIKE PROTEN 4A, 4B"/>
    <property type="match status" value="1"/>
</dbReference>
<comment type="similarity">
    <text evidence="2">Belongs to the DIM1 family.</text>
</comment>
<dbReference type="GO" id="GO:0005682">
    <property type="term" value="C:U5 snRNP"/>
    <property type="evidence" value="ECO:0007669"/>
    <property type="project" value="TreeGrafter"/>
</dbReference>
<name>A0A8J5X1C8_DIALT</name>
<dbReference type="Proteomes" id="UP000751190">
    <property type="component" value="Unassembled WGS sequence"/>
</dbReference>
<dbReference type="GO" id="GO:0005681">
    <property type="term" value="C:spliceosomal complex"/>
    <property type="evidence" value="ECO:0007669"/>
    <property type="project" value="TreeGrafter"/>
</dbReference>
<dbReference type="InterPro" id="IPR036249">
    <property type="entry name" value="Thioredoxin-like_sf"/>
</dbReference>
<evidence type="ECO:0000313" key="6">
    <source>
        <dbReference type="EMBL" id="KAG8458261.1"/>
    </source>
</evidence>
<evidence type="ECO:0000256" key="5">
    <source>
        <dbReference type="ARBA" id="ARBA00023242"/>
    </source>
</evidence>
<accession>A0A8J5X1C8</accession>
<dbReference type="EMBL" id="JAGTXO010000055">
    <property type="protein sequence ID" value="KAG8458261.1"/>
    <property type="molecule type" value="Genomic_DNA"/>
</dbReference>